<evidence type="ECO:0000256" key="2">
    <source>
        <dbReference type="ARBA" id="ARBA00022679"/>
    </source>
</evidence>
<proteinExistence type="predicted"/>
<feature type="domain" description="Glycosyltransferase 2-like" evidence="4">
    <location>
        <begin position="53"/>
        <end position="178"/>
    </location>
</feature>
<dbReference type="InterPro" id="IPR029044">
    <property type="entry name" value="Nucleotide-diphossugar_trans"/>
</dbReference>
<evidence type="ECO:0000259" key="4">
    <source>
        <dbReference type="Pfam" id="PF00535"/>
    </source>
</evidence>
<accession>A0A3B0UL43</accession>
<dbReference type="EMBL" id="UOEP01000117">
    <property type="protein sequence ID" value="VAW20316.1"/>
    <property type="molecule type" value="Genomic_DNA"/>
</dbReference>
<feature type="transmembrane region" description="Helical" evidence="3">
    <location>
        <begin position="362"/>
        <end position="381"/>
    </location>
</feature>
<dbReference type="CDD" id="cd06439">
    <property type="entry name" value="CESA_like_1"/>
    <property type="match status" value="1"/>
</dbReference>
<keyword evidence="1" id="KW-0328">Glycosyltransferase</keyword>
<keyword evidence="3" id="KW-0472">Membrane</keyword>
<gene>
    <name evidence="5" type="ORF">MNBD_BACTEROID01-1040</name>
</gene>
<evidence type="ECO:0000256" key="1">
    <source>
        <dbReference type="ARBA" id="ARBA00022676"/>
    </source>
</evidence>
<evidence type="ECO:0000256" key="3">
    <source>
        <dbReference type="SAM" id="Phobius"/>
    </source>
</evidence>
<sequence length="395" mass="45721">MALIIFFWILFFILFYTYAGYAILLFILYSIKKLFSPEENSSGTGIYQPDVCLFVTAFNEKDYVEQKIENSFSLNYPKEKVQYLWITDGSDDGTPGILKKYSRIEVHHQPERRGKIHAMNRGMQFVKAPIVIFSDTNTILGKDSIQEIANQFRDEKVGCVAGEKRIISKEKDAAAGAGEGLYWKIESWVKKMDAGVNSAVGAVGELFAIRHCLFREVEEDTLLDDFVISLRIAEMGYKIAYAPNAYAEETASLNVAEELKRKIRIAAGGVQTLFRLKELLNPFRFGVLSWQYFSHKVLRWTIAPVSLLLLLITNILIVARQNLWDQVNGYTLFLYLQFFCYFLVFIGWYFENRQIRLKIIFIPYYFLSMNYAAFLGIIRYFKGNQTVNWEKSKRA</sequence>
<dbReference type="Pfam" id="PF00535">
    <property type="entry name" value="Glycos_transf_2"/>
    <property type="match status" value="1"/>
</dbReference>
<name>A0A3B0UL43_9ZZZZ</name>
<feature type="transmembrane region" description="Helical" evidence="3">
    <location>
        <begin position="297"/>
        <end position="318"/>
    </location>
</feature>
<protein>
    <submittedName>
        <fullName evidence="5">Glycosyl transferase, group 2 family</fullName>
    </submittedName>
</protein>
<feature type="transmembrane region" description="Helical" evidence="3">
    <location>
        <begin position="330"/>
        <end position="350"/>
    </location>
</feature>
<dbReference type="PANTHER" id="PTHR43630:SF1">
    <property type="entry name" value="POLY-BETA-1,6-N-ACETYL-D-GLUCOSAMINE SYNTHASE"/>
    <property type="match status" value="1"/>
</dbReference>
<reference evidence="5" key="1">
    <citation type="submission" date="2018-06" db="EMBL/GenBank/DDBJ databases">
        <authorList>
            <person name="Zhirakovskaya E."/>
        </authorList>
    </citation>
    <scope>NUCLEOTIDE SEQUENCE</scope>
</reference>
<keyword evidence="3" id="KW-1133">Transmembrane helix</keyword>
<dbReference type="AlphaFoldDB" id="A0A3B0UL43"/>
<evidence type="ECO:0000313" key="5">
    <source>
        <dbReference type="EMBL" id="VAW20316.1"/>
    </source>
</evidence>
<keyword evidence="3" id="KW-0812">Transmembrane</keyword>
<dbReference type="InterPro" id="IPR001173">
    <property type="entry name" value="Glyco_trans_2-like"/>
</dbReference>
<keyword evidence="2 5" id="KW-0808">Transferase</keyword>
<dbReference type="Gene3D" id="3.90.550.10">
    <property type="entry name" value="Spore Coat Polysaccharide Biosynthesis Protein SpsA, Chain A"/>
    <property type="match status" value="1"/>
</dbReference>
<feature type="transmembrane region" description="Helical" evidence="3">
    <location>
        <begin position="6"/>
        <end position="29"/>
    </location>
</feature>
<dbReference type="PANTHER" id="PTHR43630">
    <property type="entry name" value="POLY-BETA-1,6-N-ACETYL-D-GLUCOSAMINE SYNTHASE"/>
    <property type="match status" value="1"/>
</dbReference>
<dbReference type="GO" id="GO:0016757">
    <property type="term" value="F:glycosyltransferase activity"/>
    <property type="evidence" value="ECO:0007669"/>
    <property type="project" value="UniProtKB-KW"/>
</dbReference>
<organism evidence="5">
    <name type="scientific">hydrothermal vent metagenome</name>
    <dbReference type="NCBI Taxonomy" id="652676"/>
    <lineage>
        <taxon>unclassified sequences</taxon>
        <taxon>metagenomes</taxon>
        <taxon>ecological metagenomes</taxon>
    </lineage>
</organism>
<dbReference type="SUPFAM" id="SSF53448">
    <property type="entry name" value="Nucleotide-diphospho-sugar transferases"/>
    <property type="match status" value="1"/>
</dbReference>